<dbReference type="Proteomes" id="UP000886595">
    <property type="component" value="Unassembled WGS sequence"/>
</dbReference>
<organism evidence="1 2">
    <name type="scientific">Brassica carinata</name>
    <name type="common">Ethiopian mustard</name>
    <name type="synonym">Abyssinian cabbage</name>
    <dbReference type="NCBI Taxonomy" id="52824"/>
    <lineage>
        <taxon>Eukaryota</taxon>
        <taxon>Viridiplantae</taxon>
        <taxon>Streptophyta</taxon>
        <taxon>Embryophyta</taxon>
        <taxon>Tracheophyta</taxon>
        <taxon>Spermatophyta</taxon>
        <taxon>Magnoliopsida</taxon>
        <taxon>eudicotyledons</taxon>
        <taxon>Gunneridae</taxon>
        <taxon>Pentapetalae</taxon>
        <taxon>rosids</taxon>
        <taxon>malvids</taxon>
        <taxon>Brassicales</taxon>
        <taxon>Brassicaceae</taxon>
        <taxon>Brassiceae</taxon>
        <taxon>Brassica</taxon>
    </lineage>
</organism>
<evidence type="ECO:0000313" key="1">
    <source>
        <dbReference type="EMBL" id="KAG2297991.1"/>
    </source>
</evidence>
<gene>
    <name evidence="1" type="ORF">Bca52824_034463</name>
</gene>
<protein>
    <submittedName>
        <fullName evidence="1">Uncharacterized protein</fullName>
    </submittedName>
</protein>
<accession>A0A8X7V1S8</accession>
<comment type="caution">
    <text evidence="1">The sequence shown here is derived from an EMBL/GenBank/DDBJ whole genome shotgun (WGS) entry which is preliminary data.</text>
</comment>
<dbReference type="AlphaFoldDB" id="A0A8X7V1S8"/>
<dbReference type="EMBL" id="JAAMPC010000008">
    <property type="protein sequence ID" value="KAG2297991.1"/>
    <property type="molecule type" value="Genomic_DNA"/>
</dbReference>
<proteinExistence type="predicted"/>
<sequence>MKKKVKESRIVITSVKNRTDRKFREDFLSNRIREKVCKQSKAVVEFVFSSRSRRGSRNQTNREDEERHVSVGRWKIRGLKCRIDRPQEEASDGGRLRQNRKRVTPRRGCCCSSAGDPPLGWDEQTRRPKELCEVERNSLSDQIALLEEMLHKGTSLTSGGENRTQSELRASKEDVKAIKVPFVDWEKLGEGWFWSQPWRPSPNKI</sequence>
<name>A0A8X7V1S8_BRACI</name>
<reference evidence="1 2" key="1">
    <citation type="submission" date="2020-02" db="EMBL/GenBank/DDBJ databases">
        <authorList>
            <person name="Ma Q."/>
            <person name="Huang Y."/>
            <person name="Song X."/>
            <person name="Pei D."/>
        </authorList>
    </citation>
    <scope>NUCLEOTIDE SEQUENCE [LARGE SCALE GENOMIC DNA]</scope>
    <source>
        <strain evidence="1">Sxm20200214</strain>
        <tissue evidence="1">Leaf</tissue>
    </source>
</reference>
<keyword evidence="2" id="KW-1185">Reference proteome</keyword>
<evidence type="ECO:0000313" key="2">
    <source>
        <dbReference type="Proteomes" id="UP000886595"/>
    </source>
</evidence>